<dbReference type="CDD" id="cd16325">
    <property type="entry name" value="LolA"/>
    <property type="match status" value="1"/>
</dbReference>
<dbReference type="AlphaFoldDB" id="A0A4Y3W9I5"/>
<dbReference type="Pfam" id="PF03548">
    <property type="entry name" value="LolA"/>
    <property type="match status" value="1"/>
</dbReference>
<dbReference type="SUPFAM" id="SSF89392">
    <property type="entry name" value="Prokaryotic lipoproteins and lipoprotein localization factors"/>
    <property type="match status" value="1"/>
</dbReference>
<reference evidence="2 3" key="1">
    <citation type="submission" date="2019-06" db="EMBL/GenBank/DDBJ databases">
        <title>Whole genome shotgun sequence of Nitrobacter winogradskyi NBRC 14297.</title>
        <authorList>
            <person name="Hosoyama A."/>
            <person name="Uohara A."/>
            <person name="Ohji S."/>
            <person name="Ichikawa N."/>
        </authorList>
    </citation>
    <scope>NUCLEOTIDE SEQUENCE [LARGE SCALE GENOMIC DNA]</scope>
    <source>
        <strain evidence="2 3">NBRC 14297</strain>
    </source>
</reference>
<keyword evidence="1" id="KW-0732">Signal</keyword>
<dbReference type="PANTHER" id="PTHR35869">
    <property type="entry name" value="OUTER-MEMBRANE LIPOPROTEIN CARRIER PROTEIN"/>
    <property type="match status" value="1"/>
</dbReference>
<sequence>MSRDVTHPSAASRPIRAGAHVVMAGLAAALTTSLFVPPTLAEAVPIPQPAPEVLRAGEPAMLLAQAGKPEVTGTTRPPDPIIPDPRRNVPANIFATFDANQKAAAARVSSYLSSLRTLAGKFVQVGPDGSRSTGEFYIQKPGKVRFEYDPPSPIAMISDGSSLVIRDTRLATQDVYPLSQTPLRYLLSDRIDLMRDTNVVAVTSDDLYISVIIEEKQALVGTSRLMFMVGVKDGKLKQWTITDPQGYDTTVAIYNLNPTAKLDPALFRINDTMHPASTNN</sequence>
<organism evidence="2 3">
    <name type="scientific">Nitrobacter winogradskyi</name>
    <name type="common">Nitrobacter agilis</name>
    <dbReference type="NCBI Taxonomy" id="913"/>
    <lineage>
        <taxon>Bacteria</taxon>
        <taxon>Pseudomonadati</taxon>
        <taxon>Pseudomonadota</taxon>
        <taxon>Alphaproteobacteria</taxon>
        <taxon>Hyphomicrobiales</taxon>
        <taxon>Nitrobacteraceae</taxon>
        <taxon>Nitrobacter</taxon>
    </lineage>
</organism>
<evidence type="ECO:0000256" key="1">
    <source>
        <dbReference type="ARBA" id="ARBA00022729"/>
    </source>
</evidence>
<accession>A0A4Y3W9I5</accession>
<gene>
    <name evidence="2" type="ORF">NWI01_15260</name>
</gene>
<name>A0A4Y3W9I5_NITWI</name>
<dbReference type="InterPro" id="IPR029046">
    <property type="entry name" value="LolA/LolB/LppX"/>
</dbReference>
<proteinExistence type="predicted"/>
<protein>
    <submittedName>
        <fullName evidence="2">Outer-membrane lipoprotein carrier protein</fullName>
    </submittedName>
</protein>
<dbReference type="Gene3D" id="2.50.20.10">
    <property type="entry name" value="Lipoprotein localisation LolA/LolB/LppX"/>
    <property type="match status" value="1"/>
</dbReference>
<dbReference type="Proteomes" id="UP000318825">
    <property type="component" value="Unassembled WGS sequence"/>
</dbReference>
<evidence type="ECO:0000313" key="2">
    <source>
        <dbReference type="EMBL" id="GEC15634.1"/>
    </source>
</evidence>
<dbReference type="InterPro" id="IPR004564">
    <property type="entry name" value="OM_lipoprot_carrier_LolA-like"/>
</dbReference>
<dbReference type="EMBL" id="BJNF01000036">
    <property type="protein sequence ID" value="GEC15634.1"/>
    <property type="molecule type" value="Genomic_DNA"/>
</dbReference>
<keyword evidence="2" id="KW-0449">Lipoprotein</keyword>
<comment type="caution">
    <text evidence="2">The sequence shown here is derived from an EMBL/GenBank/DDBJ whole genome shotgun (WGS) entry which is preliminary data.</text>
</comment>
<evidence type="ECO:0000313" key="3">
    <source>
        <dbReference type="Proteomes" id="UP000318825"/>
    </source>
</evidence>
<dbReference type="PANTHER" id="PTHR35869:SF1">
    <property type="entry name" value="OUTER-MEMBRANE LIPOPROTEIN CARRIER PROTEIN"/>
    <property type="match status" value="1"/>
</dbReference>